<reference evidence="2" key="3">
    <citation type="journal article" date="2018" name="Mol. Plant Microbe Interact.">
        <title>Genome sequence resources for the wheat stripe rust pathogen (Puccinia striiformis f. sp. tritici) and the barley stripe rust pathogen (Puccinia striiformis f. sp. hordei).</title>
        <authorList>
            <person name="Xia C."/>
            <person name="Wang M."/>
            <person name="Yin C."/>
            <person name="Cornejo O.E."/>
            <person name="Hulbert S.H."/>
            <person name="Chen X."/>
        </authorList>
    </citation>
    <scope>NUCLEOTIDE SEQUENCE [LARGE SCALE GENOMIC DNA]</scope>
    <source>
        <strain evidence="2">93TX-2</strain>
    </source>
</reference>
<dbReference type="EMBL" id="PKSM01000485">
    <property type="protein sequence ID" value="POV94500.1"/>
    <property type="molecule type" value="Genomic_DNA"/>
</dbReference>
<proteinExistence type="predicted"/>
<organism evidence="1 2">
    <name type="scientific">Puccinia striiformis</name>
    <dbReference type="NCBI Taxonomy" id="27350"/>
    <lineage>
        <taxon>Eukaryota</taxon>
        <taxon>Fungi</taxon>
        <taxon>Dikarya</taxon>
        <taxon>Basidiomycota</taxon>
        <taxon>Pucciniomycotina</taxon>
        <taxon>Pucciniomycetes</taxon>
        <taxon>Pucciniales</taxon>
        <taxon>Pucciniaceae</taxon>
        <taxon>Puccinia</taxon>
    </lineage>
</organism>
<reference evidence="2" key="2">
    <citation type="journal article" date="2018" name="BMC Genomics">
        <title>Genomic insights into host adaptation between the wheat stripe rust pathogen (Puccinia striiformis f. sp. tritici) and the barley stripe rust pathogen (Puccinia striiformis f. sp. hordei).</title>
        <authorList>
            <person name="Xia C."/>
            <person name="Wang M."/>
            <person name="Yin C."/>
            <person name="Cornejo O.E."/>
            <person name="Hulbert S.H."/>
            <person name="Chen X."/>
        </authorList>
    </citation>
    <scope>NUCLEOTIDE SEQUENCE [LARGE SCALE GENOMIC DNA]</scope>
    <source>
        <strain evidence="2">93TX-2</strain>
    </source>
</reference>
<accession>A0A2S4UB54</accession>
<reference evidence="1 2" key="1">
    <citation type="submission" date="2017-12" db="EMBL/GenBank/DDBJ databases">
        <title>Gene loss provides genomic basis for host adaptation in cereal stripe rust fungi.</title>
        <authorList>
            <person name="Xia C."/>
        </authorList>
    </citation>
    <scope>NUCLEOTIDE SEQUENCE [LARGE SCALE GENOMIC DNA]</scope>
    <source>
        <strain evidence="1 2">93TX-2</strain>
    </source>
</reference>
<name>A0A2S4UB54_9BASI</name>
<evidence type="ECO:0000313" key="1">
    <source>
        <dbReference type="EMBL" id="POV94500.1"/>
    </source>
</evidence>
<evidence type="ECO:0000313" key="2">
    <source>
        <dbReference type="Proteomes" id="UP000238274"/>
    </source>
</evidence>
<protein>
    <submittedName>
        <fullName evidence="1">Uncharacterized protein</fullName>
    </submittedName>
</protein>
<dbReference type="VEuPathDB" id="FungiDB:PSTT_15863"/>
<keyword evidence="2" id="KW-1185">Reference proteome</keyword>
<feature type="non-terminal residue" evidence="1">
    <location>
        <position position="1"/>
    </location>
</feature>
<comment type="caution">
    <text evidence="1">The sequence shown here is derived from an EMBL/GenBank/DDBJ whole genome shotgun (WGS) entry which is preliminary data.</text>
</comment>
<gene>
    <name evidence="1" type="ORF">PSHT_16182</name>
</gene>
<dbReference type="AlphaFoldDB" id="A0A2S4UB54"/>
<dbReference type="VEuPathDB" id="FungiDB:PSHT_16182"/>
<dbReference type="Proteomes" id="UP000238274">
    <property type="component" value="Unassembled WGS sequence"/>
</dbReference>
<sequence length="113" mass="13268">FISLPPSWHLQETTSLQRLGKKLRLQTGRHLHLTYPPDDRHPGQPVWLVSPTKRCGLSMTTCRKQLWMPLTRRRPFAKHWHWTRSAQHTTKPSWQNLATCPSHQCGDFTIPIK</sequence>